<protein>
    <submittedName>
        <fullName evidence="1">Uncharacterized protein</fullName>
    </submittedName>
</protein>
<dbReference type="VEuPathDB" id="AmoebaDB:EHI8A_022810"/>
<evidence type="ECO:0000313" key="2">
    <source>
        <dbReference type="Proteomes" id="UP000078387"/>
    </source>
</evidence>
<dbReference type="VEuPathDB" id="AmoebaDB:KM1_055750"/>
<dbReference type="AlphaFoldDB" id="A0A5K1U3P9"/>
<dbReference type="EMBL" id="BDEQ01000001">
    <property type="protein sequence ID" value="GAT96124.1"/>
    <property type="molecule type" value="Genomic_DNA"/>
</dbReference>
<evidence type="ECO:0000313" key="1">
    <source>
        <dbReference type="EMBL" id="GAT96124.1"/>
    </source>
</evidence>
<dbReference type="VEuPathDB" id="AmoebaDB:EHI5A_034990"/>
<dbReference type="OMA" id="CESYKEC"/>
<sequence>MDELSSFSLTLREKNIAIFDETINSFIKENKLNFDNEAIMQQLQTIGLTNKKRKVVVGISSLEEVKKTRMMLKQISMKYDRNCIFFFDEIGYQLYDELQMSCFAGNPIAYLDRESKISNCLFGGNANGIFLKPLYIVNEQKDDIYDYGISKNGYKIESKIESLLNNDILYWIKAELISTINYSLYQYNKTEALIVANEYYHSLFDTIQKEINSNYIKVFYIPYGILDNSDPINSLFLLFGTRFNKDVPCQKNFIKQIKKSVIQQIIEMFIKSQEFKKLFESYSICFLNGEDLTTSMIQNADSFFNTFIHNNINELSINKRLKKKETTLKIIDLDSDGQESPIELKLKSLSQRNIIIPYDTIKLFYEEYNDNWNDNCQYYDRTLLHSINPPFPNDNEINEFMEKWESVIQRFDPSYVFLCDEFGMNLIGCGDIVGCSQIGGNKLTRESRCSPLFIGVDLEGRLVPTLCCCPIEIIQQLKLLFPEVHYFIQNQFGITKKALNEWILKSLIKNIQKKRENNMEKRQALLILCESYKEYIDESILQKHRIEVMYINESIANFCLPLTRLLWNMENEIMKFTSHIPFLQTTLCFSGLKHLHELNNVLTKSYLSGNTKELSTSIIHSLKTPFQYESYNFDYNSLPFSIFRLIKNQLQLGKSLNKCIAEYEILKNYSLTICKSPSPNELVQEIPKKQFFD</sequence>
<dbReference type="VEuPathDB" id="AmoebaDB:EHI7A_025930"/>
<organism evidence="1 2">
    <name type="scientific">Entamoeba histolytica</name>
    <dbReference type="NCBI Taxonomy" id="5759"/>
    <lineage>
        <taxon>Eukaryota</taxon>
        <taxon>Amoebozoa</taxon>
        <taxon>Evosea</taxon>
        <taxon>Archamoebae</taxon>
        <taxon>Mastigamoebida</taxon>
        <taxon>Entamoebidae</taxon>
        <taxon>Entamoeba</taxon>
    </lineage>
</organism>
<reference evidence="1 2" key="1">
    <citation type="submission" date="2016-05" db="EMBL/GenBank/DDBJ databases">
        <title>First whole genome sequencing of Entamoeba histolytica HM1:IMSS-clone-6.</title>
        <authorList>
            <person name="Mukherjee Avik.K."/>
            <person name="Izumyama S."/>
            <person name="Nakada-Tsukui K."/>
            <person name="Nozaki T."/>
        </authorList>
    </citation>
    <scope>NUCLEOTIDE SEQUENCE [LARGE SCALE GENOMIC DNA]</scope>
    <source>
        <strain evidence="1 2">HM1:IMSS clone 6</strain>
    </source>
</reference>
<name>A0A5K1U3P9_ENTHI</name>
<dbReference type="VEuPathDB" id="AmoebaDB:EHI_030140"/>
<accession>A0A5K1U3P9</accession>
<proteinExistence type="predicted"/>
<comment type="caution">
    <text evidence="1">The sequence shown here is derived from an EMBL/GenBank/DDBJ whole genome shotgun (WGS) entry which is preliminary data.</text>
</comment>
<gene>
    <name evidence="1" type="ORF">CL6EHI_030140</name>
</gene>
<dbReference type="Proteomes" id="UP000078387">
    <property type="component" value="Unassembled WGS sequence"/>
</dbReference>